<dbReference type="SUPFAM" id="SSF54909">
    <property type="entry name" value="Dimeric alpha+beta barrel"/>
    <property type="match status" value="1"/>
</dbReference>
<evidence type="ECO:0000259" key="1">
    <source>
        <dbReference type="Pfam" id="PF03992"/>
    </source>
</evidence>
<dbReference type="GO" id="GO:0004497">
    <property type="term" value="F:monooxygenase activity"/>
    <property type="evidence" value="ECO:0007669"/>
    <property type="project" value="UniProtKB-KW"/>
</dbReference>
<comment type="caution">
    <text evidence="2">The sequence shown here is derived from an EMBL/GenBank/DDBJ whole genome shotgun (WGS) entry which is preliminary data.</text>
</comment>
<dbReference type="Proteomes" id="UP000612893">
    <property type="component" value="Unassembled WGS sequence"/>
</dbReference>
<dbReference type="InterPro" id="IPR011008">
    <property type="entry name" value="Dimeric_a/b-barrel"/>
</dbReference>
<dbReference type="RefSeq" id="WP_338198708.1">
    <property type="nucleotide sequence ID" value="NZ_JAEKNR010000027.1"/>
</dbReference>
<evidence type="ECO:0000313" key="2">
    <source>
        <dbReference type="EMBL" id="MBJ7596868.1"/>
    </source>
</evidence>
<gene>
    <name evidence="2" type="ORF">JF922_02110</name>
</gene>
<proteinExistence type="predicted"/>
<keyword evidence="2" id="KW-0560">Oxidoreductase</keyword>
<dbReference type="Pfam" id="PF03992">
    <property type="entry name" value="ABM"/>
    <property type="match status" value="1"/>
</dbReference>
<dbReference type="Gene3D" id="3.30.70.100">
    <property type="match status" value="1"/>
</dbReference>
<evidence type="ECO:0000313" key="3">
    <source>
        <dbReference type="Proteomes" id="UP000612893"/>
    </source>
</evidence>
<name>A0A934N7E7_9BACT</name>
<organism evidence="2 3">
    <name type="scientific">Candidatus Nephthysia bennettiae</name>
    <dbReference type="NCBI Taxonomy" id="3127016"/>
    <lineage>
        <taxon>Bacteria</taxon>
        <taxon>Bacillati</taxon>
        <taxon>Candidatus Dormiibacterota</taxon>
        <taxon>Candidatus Dormibacteria</taxon>
        <taxon>Candidatus Dormibacterales</taxon>
        <taxon>Candidatus Dormibacteraceae</taxon>
        <taxon>Candidatus Nephthysia</taxon>
    </lineage>
</organism>
<keyword evidence="2" id="KW-0503">Monooxygenase</keyword>
<accession>A0A934N7E7</accession>
<sequence>MVLRVAWFEPMAPGVEAEMLNNLRVRFRAALQAQPGFISAYWGRAENGSWVSTSLWDSREAAEEAGKRANAVPLAPGQRAELIPSHNSADLYDVIEEG</sequence>
<dbReference type="AlphaFoldDB" id="A0A934N7E7"/>
<protein>
    <submittedName>
        <fullName evidence="2">Antibiotic biosynthesis monooxygenase</fullName>
    </submittedName>
</protein>
<dbReference type="InterPro" id="IPR007138">
    <property type="entry name" value="ABM_dom"/>
</dbReference>
<dbReference type="EMBL" id="JAEKNR010000027">
    <property type="protein sequence ID" value="MBJ7596868.1"/>
    <property type="molecule type" value="Genomic_DNA"/>
</dbReference>
<feature type="domain" description="ABM" evidence="1">
    <location>
        <begin position="1"/>
        <end position="64"/>
    </location>
</feature>
<reference evidence="2" key="1">
    <citation type="submission" date="2020-10" db="EMBL/GenBank/DDBJ databases">
        <title>Ca. Dormibacterota MAGs.</title>
        <authorList>
            <person name="Montgomery K."/>
        </authorList>
    </citation>
    <scope>NUCLEOTIDE SEQUENCE [LARGE SCALE GENOMIC DNA]</scope>
    <source>
        <strain evidence="2">SC8812_S17_10</strain>
    </source>
</reference>
<keyword evidence="3" id="KW-1185">Reference proteome</keyword>